<feature type="transmembrane region" description="Helical" evidence="5">
    <location>
        <begin position="181"/>
        <end position="199"/>
    </location>
</feature>
<feature type="transmembrane region" description="Helical" evidence="5">
    <location>
        <begin position="30"/>
        <end position="50"/>
    </location>
</feature>
<dbReference type="SUPFAM" id="SSF52091">
    <property type="entry name" value="SpoIIaa-like"/>
    <property type="match status" value="1"/>
</dbReference>
<gene>
    <name evidence="7" type="ordered locus">Dde_1102</name>
</gene>
<dbReference type="CDD" id="cd07042">
    <property type="entry name" value="STAS_SulP_like_sulfate_transporter"/>
    <property type="match status" value="1"/>
</dbReference>
<feature type="domain" description="STAS" evidence="6">
    <location>
        <begin position="442"/>
        <end position="553"/>
    </location>
</feature>
<keyword evidence="8" id="KW-1185">Reference proteome</keyword>
<feature type="transmembrane region" description="Helical" evidence="5">
    <location>
        <begin position="253"/>
        <end position="272"/>
    </location>
</feature>
<evidence type="ECO:0000256" key="5">
    <source>
        <dbReference type="SAM" id="Phobius"/>
    </source>
</evidence>
<dbReference type="GO" id="GO:0016020">
    <property type="term" value="C:membrane"/>
    <property type="evidence" value="ECO:0007669"/>
    <property type="project" value="UniProtKB-SubCell"/>
</dbReference>
<evidence type="ECO:0000313" key="8">
    <source>
        <dbReference type="Proteomes" id="UP000002710"/>
    </source>
</evidence>
<dbReference type="InterPro" id="IPR036513">
    <property type="entry name" value="STAS_dom_sf"/>
</dbReference>
<keyword evidence="2 5" id="KW-0812">Transmembrane</keyword>
<dbReference type="STRING" id="207559.Dde_1102"/>
<feature type="transmembrane region" description="Helical" evidence="5">
    <location>
        <begin position="386"/>
        <end position="416"/>
    </location>
</feature>
<dbReference type="GO" id="GO:0055085">
    <property type="term" value="P:transmembrane transport"/>
    <property type="evidence" value="ECO:0007669"/>
    <property type="project" value="InterPro"/>
</dbReference>
<dbReference type="Gene3D" id="3.30.750.24">
    <property type="entry name" value="STAS domain"/>
    <property type="match status" value="1"/>
</dbReference>
<dbReference type="KEGG" id="dde:Dde_1102"/>
<comment type="subcellular location">
    <subcellularLocation>
        <location evidence="1">Membrane</location>
        <topology evidence="1">Multi-pass membrane protein</topology>
    </subcellularLocation>
</comment>
<proteinExistence type="predicted"/>
<feature type="transmembrane region" description="Helical" evidence="5">
    <location>
        <begin position="135"/>
        <end position="161"/>
    </location>
</feature>
<sequence length="584" mass="61515">MKTGIAAFFPFMHWLPGVTARTLRADLLAGLTGAIIVLPQGVAFATLAGLPPEYGIYTAVVPAIIAALFGSSMHLVSGPTTAISLVIFSNVSTLAPAGTPDYICLVLSLTLMAGLIQLALGLARLGSVVNFVSHSVLTGFTTGAAILIASSQLGGFAGLSVPRSGFLPRDMATFVSMLPQASWHAVAIAAVTFVTALLVRRVDKRLPAMLIAMAAGGLLCLVIDGAANGVRMVGALHAGLPPFSVPVFDPERLGILMPGALAVAMLGLAEAVSIARSVGALSHQRIDNNREFIGQGLSNMVGCFFSAYASSGSFTRTGVNYATGARTPLSAIFAAVLLVGMVSVMGGLAAYLPLPAMAGVIMLVAWNLIDIEHIRRIMSAGSGEPLVFAVTLLSTLTVKLEFALIAGVALSLLIYLHRTMHPHFMPMAPVLIDGMRHIIRQENRNLPECPQLKILRLDGSLFFGAAEHVAEELENIVAANPGQNHILIVASGINFIDYSGCETIFEERKLLQAAGVRLYMCSANPGVRAAMERLQCGPIIPIYEDKAEAIATITPQLDMNRCAVCRLRVFHECAGLPGPEMTAE</sequence>
<protein>
    <submittedName>
        <fullName evidence="7">Sulphate transporter</fullName>
    </submittedName>
</protein>
<dbReference type="InterPro" id="IPR011547">
    <property type="entry name" value="SLC26A/SulP_dom"/>
</dbReference>
<dbReference type="RefSeq" id="WP_011367132.1">
    <property type="nucleotide sequence ID" value="NC_007519.1"/>
</dbReference>
<keyword evidence="3 5" id="KW-1133">Transmembrane helix</keyword>
<dbReference type="EMBL" id="CP000112">
    <property type="protein sequence ID" value="ABB37903.1"/>
    <property type="molecule type" value="Genomic_DNA"/>
</dbReference>
<keyword evidence="4 5" id="KW-0472">Membrane</keyword>
<dbReference type="Pfam" id="PF00916">
    <property type="entry name" value="Sulfate_transp"/>
    <property type="match status" value="1"/>
</dbReference>
<evidence type="ECO:0000313" key="7">
    <source>
        <dbReference type="EMBL" id="ABB37903.1"/>
    </source>
</evidence>
<accession>Q313J3</accession>
<dbReference type="InterPro" id="IPR002645">
    <property type="entry name" value="STAS_dom"/>
</dbReference>
<feature type="transmembrane region" description="Helical" evidence="5">
    <location>
        <begin position="329"/>
        <end position="349"/>
    </location>
</feature>
<dbReference type="PROSITE" id="PS50801">
    <property type="entry name" value="STAS"/>
    <property type="match status" value="1"/>
</dbReference>
<dbReference type="HOGENOM" id="CLU_003182_13_1_7"/>
<evidence type="ECO:0000259" key="6">
    <source>
        <dbReference type="PROSITE" id="PS50801"/>
    </source>
</evidence>
<feature type="transmembrane region" description="Helical" evidence="5">
    <location>
        <begin position="100"/>
        <end position="123"/>
    </location>
</feature>
<organism evidence="7 8">
    <name type="scientific">Oleidesulfovibrio alaskensis (strain ATCC BAA-1058 / DSM 17464 / G20)</name>
    <name type="common">Desulfovibrio alaskensis</name>
    <dbReference type="NCBI Taxonomy" id="207559"/>
    <lineage>
        <taxon>Bacteria</taxon>
        <taxon>Pseudomonadati</taxon>
        <taxon>Thermodesulfobacteriota</taxon>
        <taxon>Desulfovibrionia</taxon>
        <taxon>Desulfovibrionales</taxon>
        <taxon>Desulfovibrionaceae</taxon>
        <taxon>Oleidesulfovibrio</taxon>
    </lineage>
</organism>
<evidence type="ECO:0000256" key="4">
    <source>
        <dbReference type="ARBA" id="ARBA00023136"/>
    </source>
</evidence>
<feature type="transmembrane region" description="Helical" evidence="5">
    <location>
        <begin position="57"/>
        <end position="88"/>
    </location>
</feature>
<dbReference type="AlphaFoldDB" id="Q313J3"/>
<evidence type="ECO:0000256" key="2">
    <source>
        <dbReference type="ARBA" id="ARBA00022692"/>
    </source>
</evidence>
<reference evidence="7 8" key="1">
    <citation type="journal article" date="2011" name="J. Bacteriol.">
        <title>Complete genome sequence and updated annotation of Desulfovibrio alaskensis G20.</title>
        <authorList>
            <person name="Hauser L.J."/>
            <person name="Land M.L."/>
            <person name="Brown S.D."/>
            <person name="Larimer F."/>
            <person name="Keller K.L."/>
            <person name="Rapp-Giles B.J."/>
            <person name="Price M.N."/>
            <person name="Lin M."/>
            <person name="Bruce D.C."/>
            <person name="Detter J.C."/>
            <person name="Tapia R."/>
            <person name="Han C.S."/>
            <person name="Goodwin L.A."/>
            <person name="Cheng J.F."/>
            <person name="Pitluck S."/>
            <person name="Copeland A."/>
            <person name="Lucas S."/>
            <person name="Nolan M."/>
            <person name="Lapidus A.L."/>
            <person name="Palumbo A.V."/>
            <person name="Wall J.D."/>
        </authorList>
    </citation>
    <scope>NUCLEOTIDE SEQUENCE [LARGE SCALE GENOMIC DNA]</scope>
    <source>
        <strain evidence="8">ATCC BAA 1058 / DSM 17464 / G20</strain>
    </source>
</reference>
<dbReference type="Pfam" id="PF01740">
    <property type="entry name" value="STAS"/>
    <property type="match status" value="1"/>
</dbReference>
<dbReference type="eggNOG" id="COG0659">
    <property type="taxonomic scope" value="Bacteria"/>
</dbReference>
<name>Q313J3_OLEA2</name>
<evidence type="ECO:0000256" key="3">
    <source>
        <dbReference type="ARBA" id="ARBA00022989"/>
    </source>
</evidence>
<dbReference type="InterPro" id="IPR001902">
    <property type="entry name" value="SLC26A/SulP_fam"/>
</dbReference>
<dbReference type="Proteomes" id="UP000002710">
    <property type="component" value="Chromosome"/>
</dbReference>
<feature type="transmembrane region" description="Helical" evidence="5">
    <location>
        <begin position="211"/>
        <end position="233"/>
    </location>
</feature>
<evidence type="ECO:0000256" key="1">
    <source>
        <dbReference type="ARBA" id="ARBA00004141"/>
    </source>
</evidence>
<dbReference type="PANTHER" id="PTHR11814">
    <property type="entry name" value="SULFATE TRANSPORTER"/>
    <property type="match status" value="1"/>
</dbReference>